<evidence type="ECO:0008006" key="5">
    <source>
        <dbReference type="Google" id="ProtNLM"/>
    </source>
</evidence>
<accession>A0A3S9WDU4</accession>
<feature type="compositionally biased region" description="Low complexity" evidence="1">
    <location>
        <begin position="34"/>
        <end position="50"/>
    </location>
</feature>
<dbReference type="PROSITE" id="PS51257">
    <property type="entry name" value="PROKAR_LIPOPROTEIN"/>
    <property type="match status" value="1"/>
</dbReference>
<sequence>MTLRRGAAAVLVTASLLALAACATPGSVGGAVMPTAAASSSPSPSASSAPTPAPAPTSPSSSPSTTPAPEPTGDAAPPTVDTIDCDAMLDPAVDAGLRQRGLSPAAKPWTQFGFTPSGAAIECPWGLPGDMSARQYYAWAALAPGERDAFARLAVENGFVLEDGAEGTWLSYPASEGPVGGGPMELSGMLLTNDFIAISDTPEQIRDIVWTR</sequence>
<reference evidence="3 4" key="1">
    <citation type="submission" date="2018-08" db="EMBL/GenBank/DDBJ databases">
        <title>Microbacterium lemovicicum sp. nov., a bacterium isolated from a natural uranium-rich soil.</title>
        <authorList>
            <person name="ORTET P."/>
        </authorList>
    </citation>
    <scope>NUCLEOTIDE SEQUENCE [LARGE SCALE GENOMIC DNA]</scope>
    <source>
        <strain evidence="3 4">Viu22</strain>
    </source>
</reference>
<dbReference type="OrthoDB" id="5082740at2"/>
<dbReference type="KEGG" id="mlv:CVS47_02922"/>
<organism evidence="3 4">
    <name type="scientific">Microbacterium lemovicicum</name>
    <dbReference type="NCBI Taxonomy" id="1072463"/>
    <lineage>
        <taxon>Bacteria</taxon>
        <taxon>Bacillati</taxon>
        <taxon>Actinomycetota</taxon>
        <taxon>Actinomycetes</taxon>
        <taxon>Micrococcales</taxon>
        <taxon>Microbacteriaceae</taxon>
        <taxon>Microbacterium</taxon>
    </lineage>
</organism>
<feature type="region of interest" description="Disordered" evidence="1">
    <location>
        <begin position="34"/>
        <end position="82"/>
    </location>
</feature>
<evidence type="ECO:0000256" key="1">
    <source>
        <dbReference type="SAM" id="MobiDB-lite"/>
    </source>
</evidence>
<dbReference type="EMBL" id="CP031423">
    <property type="protein sequence ID" value="AZS38269.1"/>
    <property type="molecule type" value="Genomic_DNA"/>
</dbReference>
<evidence type="ECO:0000313" key="4">
    <source>
        <dbReference type="Proteomes" id="UP000276888"/>
    </source>
</evidence>
<proteinExistence type="predicted"/>
<feature type="chain" id="PRO_5038368707" description="DUF3558 domain-containing protein" evidence="2">
    <location>
        <begin position="21"/>
        <end position="212"/>
    </location>
</feature>
<name>A0A3S9WDU4_9MICO</name>
<evidence type="ECO:0000256" key="2">
    <source>
        <dbReference type="SAM" id="SignalP"/>
    </source>
</evidence>
<feature type="compositionally biased region" description="Low complexity" evidence="1">
    <location>
        <begin position="58"/>
        <end position="67"/>
    </location>
</feature>
<dbReference type="AlphaFoldDB" id="A0A3S9WDU4"/>
<protein>
    <recommendedName>
        <fullName evidence="5">DUF3558 domain-containing protein</fullName>
    </recommendedName>
</protein>
<keyword evidence="2" id="KW-0732">Signal</keyword>
<evidence type="ECO:0000313" key="3">
    <source>
        <dbReference type="EMBL" id="AZS38269.1"/>
    </source>
</evidence>
<dbReference type="RefSeq" id="WP_127096721.1">
    <property type="nucleotide sequence ID" value="NZ_CP031423.1"/>
</dbReference>
<gene>
    <name evidence="3" type="ORF">CVS47_02922</name>
</gene>
<dbReference type="Proteomes" id="UP000276888">
    <property type="component" value="Chromosome"/>
</dbReference>
<feature type="signal peptide" evidence="2">
    <location>
        <begin position="1"/>
        <end position="20"/>
    </location>
</feature>
<keyword evidence="4" id="KW-1185">Reference proteome</keyword>